<gene>
    <name evidence="2" type="ORF">IEC33019_0195</name>
</gene>
<dbReference type="InterPro" id="IPR014833">
    <property type="entry name" value="TnsA_N"/>
</dbReference>
<dbReference type="AlphaFoldDB" id="A0A1B2F0X0"/>
<dbReference type="Gene3D" id="3.40.1350.10">
    <property type="match status" value="1"/>
</dbReference>
<feature type="domain" description="TnsA endonuclease N-terminal" evidence="1">
    <location>
        <begin position="56"/>
        <end position="132"/>
    </location>
</feature>
<organism evidence="2">
    <name type="scientific">Pseudomonas putida</name>
    <name type="common">Arthrobacter siderocapsulatus</name>
    <dbReference type="NCBI Taxonomy" id="303"/>
    <lineage>
        <taxon>Bacteria</taxon>
        <taxon>Pseudomonadati</taxon>
        <taxon>Pseudomonadota</taxon>
        <taxon>Gammaproteobacteria</taxon>
        <taxon>Pseudomonadales</taxon>
        <taxon>Pseudomonadaceae</taxon>
        <taxon>Pseudomonas</taxon>
    </lineage>
</organism>
<sequence>MKKIRSSVGGLPSPERLIGRSKYGKQTTVFPSRKNGLLIICETRLEADACFHWEQDRNVIAYREQPERLHVLVEGKAHTYVPDFVVQYADRPIRFVEVKPDNVFQKPKSLALYQAAKQLVESRGADFELLTERQIRHQPLLNNLIQTYNQSRAVSPLELDYLRDRLGALTPPLRIRELLDLPSPPSPGAIAAAIFNQDLHLDWSKPLTQDSRVHWR</sequence>
<accession>A0A1B2F0X0</accession>
<dbReference type="GO" id="GO:0003676">
    <property type="term" value="F:nucleic acid binding"/>
    <property type="evidence" value="ECO:0007669"/>
    <property type="project" value="InterPro"/>
</dbReference>
<proteinExistence type="predicted"/>
<dbReference type="Pfam" id="PF08722">
    <property type="entry name" value="Tn7_TnsA-like_N"/>
    <property type="match status" value="1"/>
</dbReference>
<reference evidence="2" key="1">
    <citation type="submission" date="2016-07" db="EMBL/GenBank/DDBJ databases">
        <title>New class B carbapenemase carried by novel plasmid in Pseudomonas putida enviromental strain in eastern Amazonia.</title>
        <authorList>
            <person name="Souza C.O."/>
            <person name="Lima K.V."/>
            <person name="Brasiliense D.M."/>
            <person name="Perez-Chaparro P.J."/>
            <person name="Mamizuka E.M."/>
            <person name="Lima M.O."/>
            <person name="Lima L.N."/>
            <person name="McCulloch J.A."/>
        </authorList>
    </citation>
    <scope>NUCLEOTIDE SEQUENCE [LARGE SCALE GENOMIC DNA]</scope>
    <source>
        <strain evidence="2">IEC33019</strain>
    </source>
</reference>
<dbReference type="EMBL" id="CP016634">
    <property type="protein sequence ID" value="ANY85803.1"/>
    <property type="molecule type" value="Genomic_DNA"/>
</dbReference>
<evidence type="ECO:0000313" key="2">
    <source>
        <dbReference type="EMBL" id="ANY85803.1"/>
    </source>
</evidence>
<dbReference type="RefSeq" id="WP_099592779.1">
    <property type="nucleotide sequence ID" value="NZ_CP016634.1"/>
</dbReference>
<name>A0A1B2F0X0_PSEPU</name>
<evidence type="ECO:0000259" key="1">
    <source>
        <dbReference type="Pfam" id="PF08722"/>
    </source>
</evidence>
<dbReference type="InterPro" id="IPR011856">
    <property type="entry name" value="tRNA_endonuc-like_dom_sf"/>
</dbReference>
<protein>
    <recommendedName>
        <fullName evidence="1">TnsA endonuclease N-terminal domain-containing protein</fullName>
    </recommendedName>
</protein>